<dbReference type="PANTHER" id="PTHR10920">
    <property type="entry name" value="RIBOSOMAL RNA METHYLTRANSFERASE"/>
    <property type="match status" value="1"/>
</dbReference>
<dbReference type="GO" id="GO:0000463">
    <property type="term" value="P:maturation of LSU-rRNA from tricistronic rRNA transcript (SSU-rRNA, 5.8S rRNA, LSU-rRNA)"/>
    <property type="evidence" value="ECO:0007669"/>
    <property type="project" value="TreeGrafter"/>
</dbReference>
<dbReference type="GO" id="GO:0051301">
    <property type="term" value="P:cell division"/>
    <property type="evidence" value="ECO:0007669"/>
    <property type="project" value="UniProtKB-KW"/>
</dbReference>
<dbReference type="GO" id="GO:0005730">
    <property type="term" value="C:nucleolus"/>
    <property type="evidence" value="ECO:0007669"/>
    <property type="project" value="UniProtKB-SubCell"/>
</dbReference>
<proteinExistence type="inferred from homology"/>
<dbReference type="Proteomes" id="UP000038009">
    <property type="component" value="Unassembled WGS sequence"/>
</dbReference>
<dbReference type="PANTHER" id="PTHR10920:SF13">
    <property type="entry name" value="PRE-RRNA 2'-O-RIBOSE RNA METHYLTRANSFERASE FTSJ3"/>
    <property type="match status" value="1"/>
</dbReference>
<comment type="similarity">
    <text evidence="8">Belongs to the class I-like SAM-binding methyltransferase superfamily. RNA methyltransferase RlmE family. SPB1 subfamily.</text>
</comment>
<feature type="binding site" evidence="8">
    <location>
        <position position="118"/>
    </location>
    <ligand>
        <name>S-adenosyl-L-methionine</name>
        <dbReference type="ChEBI" id="CHEBI:59789"/>
    </ligand>
</feature>
<feature type="compositionally biased region" description="Acidic residues" evidence="9">
    <location>
        <begin position="581"/>
        <end position="599"/>
    </location>
</feature>
<dbReference type="HAMAP" id="MF_03163">
    <property type="entry name" value="RNA_methyltr_E_SPB1"/>
    <property type="match status" value="1"/>
</dbReference>
<dbReference type="OrthoDB" id="1287559at2759"/>
<keyword evidence="3 8" id="KW-0698">rRNA processing</keyword>
<dbReference type="GO" id="GO:0008650">
    <property type="term" value="F:rRNA (uridine-2'-O-)-methyltransferase activity"/>
    <property type="evidence" value="ECO:0007669"/>
    <property type="project" value="TreeGrafter"/>
</dbReference>
<evidence type="ECO:0000256" key="5">
    <source>
        <dbReference type="ARBA" id="ARBA00022679"/>
    </source>
</evidence>
<keyword evidence="2 8" id="KW-0690">Ribosome biogenesis</keyword>
<evidence type="ECO:0000256" key="3">
    <source>
        <dbReference type="ARBA" id="ARBA00022552"/>
    </source>
</evidence>
<keyword evidence="4 8" id="KW-0489">Methyltransferase</keyword>
<evidence type="ECO:0000256" key="8">
    <source>
        <dbReference type="HAMAP-Rule" id="MF_03163"/>
    </source>
</evidence>
<sequence>MGVKSKKKAKTRLDAYYRLAKDQGYRARSAYKLIQLNRKYDFLAKSRVLVDLCAAPGGWCQVAAQHMAIGSKIVGVDLVPIAPIRGVKTFVGDITDDKTRKIIVTYLKKEPVDCVIHDGAPNVGGVWSRDMYDQNALVLASAKMACSMLKPGGWFVTKVFRSPDFHNLLWVLKQLFEKVEATKPQASRMESAEIFVVCAGYMAPKSVDPAFFNPQKVFAEVGQEKIMSASGLLVTPKNNVPAGYDEFATVSHHVASFSEFLRAEDPKGFLKSHHELRFSSDADKQYLKSKSSKKELVYLCGDLQQVGEADLRRMLRWREQLLKESARQMQTDATAEEDGYVDSMDGDAGGDRSSRGEISEDDENGEGQDSNHDYHFDFDSPEGVTQIARELLEIRKKKAKELKRKQKKVVDRKLKQIKGLINYDPNMSAEHMTEADGFDYKGTNTDAFDKLDGQVRPNGDKTAAGAEDAQTDGGEQDELDNFTVEQLSRIPESELARIMDTTRTQSDDRGNDPLNPVTSVNLAVQEDWDLGEDADGAASEEAAPHSKQLVEGEEYFMDVDNYGNYVPAERSTRVTLYEAGLEGEGEEGDENNVEEEAESPAERKKRAKAERDAAQLEEAGKSSKWQRHQLNIEKILNDTFPKPKDHDRAKNKKRQRALEEERITMSAQTELADLDRKKHIRTRFEDRSDDDDDDDDDDASSDSVSALSDDISDGDLDGYEINRGREDSRRKRKVIPDVGKLTTQELVRQQRKQTLHDNKEVRKQNKRNKNNMNSGKKKGSNGKEDTEFEEIPIALTDPDIRARTLAIAQKMLDPKARREILDASVNRYVFNDDDDLPDWFVKDEQRNCRVVLPVTADEIEEQRRRFQELNARPSRKVMEAMGRKRRKAQRMLRSLMEKGKADPRARERSAGLSVRKLMRAQVIKGQGKKKHKYLDRQQMGRMRRERQKAKRDKKKGK</sequence>
<feature type="compositionally biased region" description="Basic and acidic residues" evidence="9">
    <location>
        <begin position="369"/>
        <end position="378"/>
    </location>
</feature>
<dbReference type="InterPro" id="IPR015507">
    <property type="entry name" value="rRNA-MeTfrase_E"/>
</dbReference>
<evidence type="ECO:0000256" key="2">
    <source>
        <dbReference type="ARBA" id="ARBA00022517"/>
    </source>
</evidence>
<feature type="compositionally biased region" description="Basic residues" evidence="9">
    <location>
        <begin position="941"/>
        <end position="957"/>
    </location>
</feature>
<reference evidence="13 14" key="1">
    <citation type="journal article" date="2015" name="PLoS Pathog.">
        <title>Leptomonas seymouri: Adaptations to the Dixenous Life Cycle Analyzed by Genome Sequencing, Transcriptome Profiling and Co-infection with Leishmania donovani.</title>
        <authorList>
            <person name="Kraeva N."/>
            <person name="Butenko A."/>
            <person name="Hlavacova J."/>
            <person name="Kostygov A."/>
            <person name="Myskova J."/>
            <person name="Grybchuk D."/>
            <person name="Lestinova T."/>
            <person name="Votypka J."/>
            <person name="Volf P."/>
            <person name="Opperdoes F."/>
            <person name="Flegontov P."/>
            <person name="Lukes J."/>
            <person name="Yurchenko V."/>
        </authorList>
    </citation>
    <scope>NUCLEOTIDE SEQUENCE [LARGE SCALE GENOMIC DNA]</scope>
    <source>
        <strain evidence="13 14">ATCC 30220</strain>
    </source>
</reference>
<evidence type="ECO:0000256" key="4">
    <source>
        <dbReference type="ARBA" id="ARBA00022603"/>
    </source>
</evidence>
<feature type="binding site" evidence="8">
    <location>
        <position position="93"/>
    </location>
    <ligand>
        <name>S-adenosyl-L-methionine</name>
        <dbReference type="ChEBI" id="CHEBI:59789"/>
    </ligand>
</feature>
<dbReference type="InterPro" id="IPR024576">
    <property type="entry name" value="rRNA_MeTfrase_Spb1_DUF3381"/>
</dbReference>
<keyword evidence="14" id="KW-1185">Reference proteome</keyword>
<dbReference type="HAMAP" id="MF_01547">
    <property type="entry name" value="RNA_methyltr_E"/>
    <property type="match status" value="1"/>
</dbReference>
<evidence type="ECO:0000313" key="13">
    <source>
        <dbReference type="EMBL" id="KPI86526.1"/>
    </source>
</evidence>
<dbReference type="AlphaFoldDB" id="A0A0N0P5J0"/>
<protein>
    <recommendedName>
        <fullName evidence="8">Putative rRNA methyltransferase</fullName>
        <ecNumber evidence="8">2.1.1.-</ecNumber>
    </recommendedName>
    <alternativeName>
        <fullName evidence="8">2'-O-ribose RNA methyltransferase SPB1 homolog</fullName>
    </alternativeName>
</protein>
<dbReference type="Gene3D" id="3.40.50.150">
    <property type="entry name" value="Vaccinia Virus protein VP39"/>
    <property type="match status" value="1"/>
</dbReference>
<comment type="function">
    <text evidence="8">Probable methyltransferase involved in the maturation of rRNA and in the biogenesis of ribosomal subunits.</text>
</comment>
<feature type="compositionally biased region" description="Acidic residues" evidence="9">
    <location>
        <begin position="526"/>
        <end position="535"/>
    </location>
</feature>
<feature type="domain" description="Ribosomal RNA methyltransferase SPB1-like C-terminal" evidence="11">
    <location>
        <begin position="763"/>
        <end position="952"/>
    </location>
</feature>
<comment type="catalytic activity">
    <reaction evidence="8">
        <text>a ribonucleotide in rRNA + S-adenosyl-L-methionine = a 2'-O-methylribonucleotide in rRNA + S-adenosyl-L-homocysteine + H(+)</text>
        <dbReference type="Rhea" id="RHEA:48628"/>
        <dbReference type="Rhea" id="RHEA-COMP:12164"/>
        <dbReference type="Rhea" id="RHEA-COMP:12165"/>
        <dbReference type="ChEBI" id="CHEBI:15378"/>
        <dbReference type="ChEBI" id="CHEBI:57856"/>
        <dbReference type="ChEBI" id="CHEBI:59789"/>
        <dbReference type="ChEBI" id="CHEBI:90675"/>
        <dbReference type="ChEBI" id="CHEBI:90676"/>
    </reaction>
</comment>
<dbReference type="FunFam" id="3.40.50.150:FF:000004">
    <property type="entry name" value="AdoMet-dependent rRNA methyltransferase SPB1"/>
    <property type="match status" value="1"/>
</dbReference>
<feature type="compositionally biased region" description="Basic and acidic residues" evidence="9">
    <location>
        <begin position="754"/>
        <end position="763"/>
    </location>
</feature>
<feature type="binding site" evidence="8">
    <location>
        <position position="77"/>
    </location>
    <ligand>
        <name>S-adenosyl-L-methionine</name>
        <dbReference type="ChEBI" id="CHEBI:59789"/>
    </ligand>
</feature>
<dbReference type="InterPro" id="IPR029063">
    <property type="entry name" value="SAM-dependent_MTases_sf"/>
</dbReference>
<feature type="region of interest" description="Disordered" evidence="9">
    <location>
        <begin position="448"/>
        <end position="550"/>
    </location>
</feature>
<dbReference type="InterPro" id="IPR028589">
    <property type="entry name" value="SPB1-like"/>
</dbReference>
<feature type="compositionally biased region" description="Basic and acidic residues" evidence="9">
    <location>
        <begin position="720"/>
        <end position="729"/>
    </location>
</feature>
<evidence type="ECO:0000259" key="11">
    <source>
        <dbReference type="Pfam" id="PF07780"/>
    </source>
</evidence>
<dbReference type="OMA" id="QRKDKYY"/>
<feature type="active site" description="Proton acceptor" evidence="8">
    <location>
        <position position="158"/>
    </location>
</feature>
<feature type="domain" description="DUF3381" evidence="12">
    <location>
        <begin position="236"/>
        <end position="418"/>
    </location>
</feature>
<feature type="domain" description="Ribosomal RNA methyltransferase FtsJ" evidence="10">
    <location>
        <begin position="25"/>
        <end position="201"/>
    </location>
</feature>
<dbReference type="Pfam" id="PF07780">
    <property type="entry name" value="Spb1_C"/>
    <property type="match status" value="1"/>
</dbReference>
<organism evidence="13 14">
    <name type="scientific">Leptomonas seymouri</name>
    <dbReference type="NCBI Taxonomy" id="5684"/>
    <lineage>
        <taxon>Eukaryota</taxon>
        <taxon>Discoba</taxon>
        <taxon>Euglenozoa</taxon>
        <taxon>Kinetoplastea</taxon>
        <taxon>Metakinetoplastina</taxon>
        <taxon>Trypanosomatida</taxon>
        <taxon>Trypanosomatidae</taxon>
        <taxon>Leishmaniinae</taxon>
        <taxon>Leptomonas</taxon>
    </lineage>
</organism>
<dbReference type="EMBL" id="LJSK01000126">
    <property type="protein sequence ID" value="KPI86526.1"/>
    <property type="molecule type" value="Genomic_DNA"/>
</dbReference>
<dbReference type="GO" id="GO:0016435">
    <property type="term" value="F:rRNA (guanine) methyltransferase activity"/>
    <property type="evidence" value="ECO:0007669"/>
    <property type="project" value="TreeGrafter"/>
</dbReference>
<feature type="compositionally biased region" description="Basic and acidic residues" evidence="9">
    <location>
        <begin position="609"/>
        <end position="621"/>
    </location>
</feature>
<evidence type="ECO:0000256" key="1">
    <source>
        <dbReference type="ARBA" id="ARBA00004604"/>
    </source>
</evidence>
<keyword evidence="6 8" id="KW-0949">S-adenosyl-L-methionine</keyword>
<dbReference type="GO" id="GO:0000466">
    <property type="term" value="P:maturation of 5.8S rRNA from tricistronic rRNA transcript (SSU-rRNA, 5.8S rRNA, LSU-rRNA)"/>
    <property type="evidence" value="ECO:0007669"/>
    <property type="project" value="TreeGrafter"/>
</dbReference>
<dbReference type="Pfam" id="PF01728">
    <property type="entry name" value="FtsJ"/>
    <property type="match status" value="1"/>
</dbReference>
<feature type="binding site" evidence="8">
    <location>
        <position position="57"/>
    </location>
    <ligand>
        <name>S-adenosyl-L-methionine</name>
        <dbReference type="ChEBI" id="CHEBI:59789"/>
    </ligand>
</feature>
<name>A0A0N0P5J0_LEPSE</name>
<feature type="compositionally biased region" description="Acidic residues" evidence="9">
    <location>
        <begin position="687"/>
        <end position="700"/>
    </location>
</feature>
<dbReference type="InterPro" id="IPR002877">
    <property type="entry name" value="RNA_MeTrfase_FtsJ_dom"/>
</dbReference>
<feature type="binding site" evidence="8">
    <location>
        <position position="59"/>
    </location>
    <ligand>
        <name>S-adenosyl-L-methionine</name>
        <dbReference type="ChEBI" id="CHEBI:59789"/>
    </ligand>
</feature>
<comment type="caution">
    <text evidence="13">The sequence shown here is derived from an EMBL/GenBank/DDBJ whole genome shotgun (WGS) entry which is preliminary data.</text>
</comment>
<dbReference type="InterPro" id="IPR012920">
    <property type="entry name" value="rRNA_MeTfrase_SPB1-like_C"/>
</dbReference>
<dbReference type="SUPFAM" id="SSF53335">
    <property type="entry name" value="S-adenosyl-L-methionine-dependent methyltransferases"/>
    <property type="match status" value="1"/>
</dbReference>
<dbReference type="Pfam" id="PF11861">
    <property type="entry name" value="DUF3381"/>
    <property type="match status" value="1"/>
</dbReference>
<accession>A0A0N0P5J0</accession>
<dbReference type="VEuPathDB" id="TriTrypDB:Lsey_0126_0020"/>
<feature type="region of interest" description="Disordered" evidence="9">
    <location>
        <begin position="577"/>
        <end position="787"/>
    </location>
</feature>
<evidence type="ECO:0000259" key="12">
    <source>
        <dbReference type="Pfam" id="PF11861"/>
    </source>
</evidence>
<dbReference type="GO" id="GO:0030687">
    <property type="term" value="C:preribosome, large subunit precursor"/>
    <property type="evidence" value="ECO:0007669"/>
    <property type="project" value="TreeGrafter"/>
</dbReference>
<dbReference type="InterPro" id="IPR050082">
    <property type="entry name" value="RNA_methyltr_RlmE"/>
</dbReference>
<evidence type="ECO:0000256" key="6">
    <source>
        <dbReference type="ARBA" id="ARBA00022691"/>
    </source>
</evidence>
<keyword evidence="5 8" id="KW-0808">Transferase</keyword>
<feature type="region of interest" description="Disordered" evidence="9">
    <location>
        <begin position="328"/>
        <end position="380"/>
    </location>
</feature>
<keyword evidence="7 8" id="KW-0539">Nucleus</keyword>
<evidence type="ECO:0000313" key="14">
    <source>
        <dbReference type="Proteomes" id="UP000038009"/>
    </source>
</evidence>
<feature type="region of interest" description="Disordered" evidence="9">
    <location>
        <begin position="923"/>
        <end position="957"/>
    </location>
</feature>
<evidence type="ECO:0000259" key="10">
    <source>
        <dbReference type="Pfam" id="PF01728"/>
    </source>
</evidence>
<comment type="subcellular location">
    <subcellularLocation>
        <location evidence="1 8">Nucleus</location>
        <location evidence="1 8">Nucleolus</location>
    </subcellularLocation>
</comment>
<evidence type="ECO:0000256" key="9">
    <source>
        <dbReference type="SAM" id="MobiDB-lite"/>
    </source>
</evidence>
<feature type="compositionally biased region" description="Basic residues" evidence="9">
    <location>
        <begin position="764"/>
        <end position="780"/>
    </location>
</feature>
<feature type="compositionally biased region" description="Basic and acidic residues" evidence="9">
    <location>
        <begin position="349"/>
        <end position="358"/>
    </location>
</feature>
<keyword evidence="13" id="KW-0132">Cell division</keyword>
<gene>
    <name evidence="13" type="ORF">ABL78_4391</name>
</gene>
<evidence type="ECO:0000256" key="7">
    <source>
        <dbReference type="ARBA" id="ARBA00023242"/>
    </source>
</evidence>
<dbReference type="EC" id="2.1.1.-" evidence="8"/>
<keyword evidence="13" id="KW-0131">Cell cycle</keyword>